<dbReference type="GO" id="GO:0006281">
    <property type="term" value="P:DNA repair"/>
    <property type="evidence" value="ECO:0007669"/>
    <property type="project" value="UniProtKB-UniRule"/>
</dbReference>
<sequence>MAHSTSQTNSVGRSSSQPPTPFHGIFQQAEDNLNDLLTRKTELDRSLATLEASIFAYEGTYLNDTYPGNIIRGFNGYLAKPVEVESRPVTEKDRIFSNSSSTYKQSLEVKKRVDQLYPKLNPSDHYQAAARTYKPLGPGPCDFTCLHDI</sequence>
<evidence type="ECO:0000256" key="6">
    <source>
        <dbReference type="ARBA" id="ARBA00023054"/>
    </source>
</evidence>
<organism evidence="12 13">
    <name type="scientific">Dimargaris cristalligena</name>
    <dbReference type="NCBI Taxonomy" id="215637"/>
    <lineage>
        <taxon>Eukaryota</taxon>
        <taxon>Fungi</taxon>
        <taxon>Fungi incertae sedis</taxon>
        <taxon>Zoopagomycota</taxon>
        <taxon>Kickxellomycotina</taxon>
        <taxon>Dimargaritomycetes</taxon>
        <taxon>Dimargaritales</taxon>
        <taxon>Dimargaritaceae</taxon>
        <taxon>Dimargaris</taxon>
    </lineage>
</organism>
<keyword evidence="6 10" id="KW-0175">Coiled coil</keyword>
<evidence type="ECO:0000256" key="4">
    <source>
        <dbReference type="ARBA" id="ARBA00022853"/>
    </source>
</evidence>
<dbReference type="Pfam" id="PF09340">
    <property type="entry name" value="NuA4"/>
    <property type="match status" value="1"/>
</dbReference>
<feature type="region of interest" description="Disordered" evidence="11">
    <location>
        <begin position="1"/>
        <end position="23"/>
    </location>
</feature>
<keyword evidence="5 9" id="KW-0805">Transcription regulation</keyword>
<evidence type="ECO:0000313" key="13">
    <source>
        <dbReference type="Proteomes" id="UP000268162"/>
    </source>
</evidence>
<dbReference type="AlphaFoldDB" id="A0A4P9ZMB9"/>
<evidence type="ECO:0000256" key="2">
    <source>
        <dbReference type="ARBA" id="ARBA00010916"/>
    </source>
</evidence>
<dbReference type="GO" id="GO:0035267">
    <property type="term" value="C:NuA4 histone acetyltransferase complex"/>
    <property type="evidence" value="ECO:0007669"/>
    <property type="project" value="UniProtKB-UniRule"/>
</dbReference>
<dbReference type="GO" id="GO:0005634">
    <property type="term" value="C:nucleus"/>
    <property type="evidence" value="ECO:0007669"/>
    <property type="project" value="UniProtKB-SubCell"/>
</dbReference>
<comment type="subcellular location">
    <subcellularLocation>
        <location evidence="1 9">Nucleus</location>
    </subcellularLocation>
</comment>
<evidence type="ECO:0000256" key="11">
    <source>
        <dbReference type="SAM" id="MobiDB-lite"/>
    </source>
</evidence>
<dbReference type="GO" id="GO:0006325">
    <property type="term" value="P:chromatin organization"/>
    <property type="evidence" value="ECO:0007669"/>
    <property type="project" value="UniProtKB-KW"/>
</dbReference>
<dbReference type="InterPro" id="IPR015418">
    <property type="entry name" value="Eaf6"/>
</dbReference>
<gene>
    <name evidence="12" type="ORF">BJ085DRAFT_37689</name>
</gene>
<keyword evidence="9" id="KW-0227">DNA damage</keyword>
<evidence type="ECO:0000256" key="9">
    <source>
        <dbReference type="RuleBase" id="RU368022"/>
    </source>
</evidence>
<keyword evidence="9" id="KW-0234">DNA repair</keyword>
<dbReference type="Proteomes" id="UP000268162">
    <property type="component" value="Unassembled WGS sequence"/>
</dbReference>
<dbReference type="STRING" id="215637.A0A4P9ZMB9"/>
<feature type="coiled-coil region" evidence="10">
    <location>
        <begin position="26"/>
        <end position="53"/>
    </location>
</feature>
<evidence type="ECO:0000256" key="8">
    <source>
        <dbReference type="ARBA" id="ARBA00023242"/>
    </source>
</evidence>
<reference evidence="13" key="1">
    <citation type="journal article" date="2018" name="Nat. Microbiol.">
        <title>Leveraging single-cell genomics to expand the fungal tree of life.</title>
        <authorList>
            <person name="Ahrendt S.R."/>
            <person name="Quandt C.A."/>
            <person name="Ciobanu D."/>
            <person name="Clum A."/>
            <person name="Salamov A."/>
            <person name="Andreopoulos B."/>
            <person name="Cheng J.F."/>
            <person name="Woyke T."/>
            <person name="Pelin A."/>
            <person name="Henrissat B."/>
            <person name="Reynolds N.K."/>
            <person name="Benny G.L."/>
            <person name="Smith M.E."/>
            <person name="James T.Y."/>
            <person name="Grigoriev I.V."/>
        </authorList>
    </citation>
    <scope>NUCLEOTIDE SEQUENCE [LARGE SCALE GENOMIC DNA]</scope>
    <source>
        <strain evidence="13">RSA 468</strain>
    </source>
</reference>
<keyword evidence="12" id="KW-0808">Transferase</keyword>
<keyword evidence="8 9" id="KW-0539">Nucleus</keyword>
<evidence type="ECO:0000313" key="12">
    <source>
        <dbReference type="EMBL" id="RKP34494.1"/>
    </source>
</evidence>
<dbReference type="PANTHER" id="PTHR13476">
    <property type="entry name" value="CHROMATIN MODIFICATION-RELATED PROTEIN MEAF6"/>
    <property type="match status" value="1"/>
</dbReference>
<accession>A0A4P9ZMB9</accession>
<keyword evidence="13" id="KW-1185">Reference proteome</keyword>
<keyword evidence="4 9" id="KW-0156">Chromatin regulator</keyword>
<protein>
    <recommendedName>
        <fullName evidence="3 9">Chromatin modification-related protein EAF6</fullName>
    </recommendedName>
</protein>
<comment type="function">
    <text evidence="9">Component of the NuA4 histone acetyltransferase complex which is involved in transcriptional activation of selected genes principally by acetylation of nucleosomal histone H4 and H2A. The NuA4 complex is also involved in DNA repair.</text>
</comment>
<dbReference type="GO" id="GO:0016740">
    <property type="term" value="F:transferase activity"/>
    <property type="evidence" value="ECO:0007669"/>
    <property type="project" value="UniProtKB-KW"/>
</dbReference>
<feature type="compositionally biased region" description="Polar residues" evidence="11">
    <location>
        <begin position="1"/>
        <end position="17"/>
    </location>
</feature>
<proteinExistence type="inferred from homology"/>
<evidence type="ECO:0000256" key="5">
    <source>
        <dbReference type="ARBA" id="ARBA00023015"/>
    </source>
</evidence>
<dbReference type="EMBL" id="ML003180">
    <property type="protein sequence ID" value="RKP34494.1"/>
    <property type="molecule type" value="Genomic_DNA"/>
</dbReference>
<evidence type="ECO:0000256" key="3">
    <source>
        <dbReference type="ARBA" id="ARBA00018504"/>
    </source>
</evidence>
<evidence type="ECO:0000256" key="7">
    <source>
        <dbReference type="ARBA" id="ARBA00023163"/>
    </source>
</evidence>
<comment type="similarity">
    <text evidence="2 9">Belongs to the EAF6 family.</text>
</comment>
<evidence type="ECO:0000256" key="1">
    <source>
        <dbReference type="ARBA" id="ARBA00004123"/>
    </source>
</evidence>
<evidence type="ECO:0000256" key="10">
    <source>
        <dbReference type="SAM" id="Coils"/>
    </source>
</evidence>
<comment type="subunit">
    <text evidence="9">Component of the NuA4 histone acetyltransferase complex.</text>
</comment>
<keyword evidence="7 9" id="KW-0804">Transcription</keyword>
<name>A0A4P9ZMB9_9FUNG</name>